<dbReference type="Pfam" id="PF14534">
    <property type="entry name" value="DUF4440"/>
    <property type="match status" value="1"/>
</dbReference>
<name>W0RDA3_9BACT</name>
<keyword evidence="2" id="KW-0732">Signal</keyword>
<gene>
    <name evidence="4" type="ORF">J421_0753</name>
</gene>
<evidence type="ECO:0000256" key="2">
    <source>
        <dbReference type="SAM" id="SignalP"/>
    </source>
</evidence>
<dbReference type="Proteomes" id="UP000019151">
    <property type="component" value="Chromosome"/>
</dbReference>
<reference evidence="4 5" key="1">
    <citation type="journal article" date="2014" name="Genome Announc.">
        <title>Genome Sequence and Methylome of Soil Bacterium Gemmatirosa kalamazoonensis KBS708T, a Member of the Rarely Cultivated Gemmatimonadetes Phylum.</title>
        <authorList>
            <person name="Debruyn J.M."/>
            <person name="Radosevich M."/>
            <person name="Wommack K.E."/>
            <person name="Polson S.W."/>
            <person name="Hauser L.J."/>
            <person name="Fawaz M.N."/>
            <person name="Korlach J."/>
            <person name="Tsai Y.C."/>
        </authorList>
    </citation>
    <scope>NUCLEOTIDE SEQUENCE [LARGE SCALE GENOMIC DNA]</scope>
    <source>
        <strain evidence="4 5">KBS708</strain>
    </source>
</reference>
<feature type="compositionally biased region" description="Low complexity" evidence="1">
    <location>
        <begin position="39"/>
        <end position="51"/>
    </location>
</feature>
<keyword evidence="5" id="KW-1185">Reference proteome</keyword>
<feature type="domain" description="DUF4440" evidence="3">
    <location>
        <begin position="222"/>
        <end position="316"/>
    </location>
</feature>
<organism evidence="4 5">
    <name type="scientific">Gemmatirosa kalamazoonensis</name>
    <dbReference type="NCBI Taxonomy" id="861299"/>
    <lineage>
        <taxon>Bacteria</taxon>
        <taxon>Pseudomonadati</taxon>
        <taxon>Gemmatimonadota</taxon>
        <taxon>Gemmatimonadia</taxon>
        <taxon>Gemmatimonadales</taxon>
        <taxon>Gemmatimonadaceae</taxon>
        <taxon>Gemmatirosa</taxon>
    </lineage>
</organism>
<feature type="region of interest" description="Disordered" evidence="1">
    <location>
        <begin position="27"/>
        <end position="51"/>
    </location>
</feature>
<dbReference type="Gene3D" id="3.10.450.50">
    <property type="match status" value="2"/>
</dbReference>
<protein>
    <recommendedName>
        <fullName evidence="3">DUF4440 domain-containing protein</fullName>
    </recommendedName>
</protein>
<dbReference type="AlphaFoldDB" id="W0RDA3"/>
<dbReference type="STRING" id="861299.J421_0753"/>
<dbReference type="InParanoid" id="W0RDA3"/>
<feature type="chain" id="PRO_5004795377" description="DUF4440 domain-containing protein" evidence="2">
    <location>
        <begin position="22"/>
        <end position="327"/>
    </location>
</feature>
<evidence type="ECO:0000313" key="4">
    <source>
        <dbReference type="EMBL" id="AHG88290.1"/>
    </source>
</evidence>
<sequence length="327" mass="33945">MSRSVLLATVVSVLGASAAHAQVRVTKDPVPAPKPAGGATRRPVPSTAAAPRPTTAVAAVRALADADVAFARLGHDRGWKDALLATLADDAILFRPRPVGARAWVAASTFPPGEFTWAPAWGAVSADGSLGVTTGPIAFHSTGPDSSATGQYVTVWTRTAATAPWRMLLQLTVPGPQAPEVTFAPHQPTGDGRPRGGPGAVDASRATLFIADRGLAAAARADGQAAAVARVALPDIHLLRTGALPFVGVDSVRTVLAARDADARFASQITDLRMARSGDFGVAYGAYERRTAAGALTEEGNYVRVWERQPDGGWRILLDATAPLTMR</sequence>
<dbReference type="KEGG" id="gba:J421_0753"/>
<evidence type="ECO:0000313" key="5">
    <source>
        <dbReference type="Proteomes" id="UP000019151"/>
    </source>
</evidence>
<feature type="signal peptide" evidence="2">
    <location>
        <begin position="1"/>
        <end position="21"/>
    </location>
</feature>
<evidence type="ECO:0000259" key="3">
    <source>
        <dbReference type="Pfam" id="PF14534"/>
    </source>
</evidence>
<dbReference type="InterPro" id="IPR027843">
    <property type="entry name" value="DUF4440"/>
</dbReference>
<dbReference type="OrthoDB" id="1119084at2"/>
<dbReference type="RefSeq" id="WP_025409834.1">
    <property type="nucleotide sequence ID" value="NZ_CP007128.1"/>
</dbReference>
<accession>W0RDA3</accession>
<dbReference type="EMBL" id="CP007128">
    <property type="protein sequence ID" value="AHG88290.1"/>
    <property type="molecule type" value="Genomic_DNA"/>
</dbReference>
<dbReference type="HOGENOM" id="CLU_955648_0_0_0"/>
<dbReference type="SUPFAM" id="SSF54427">
    <property type="entry name" value="NTF2-like"/>
    <property type="match status" value="1"/>
</dbReference>
<proteinExistence type="predicted"/>
<evidence type="ECO:0000256" key="1">
    <source>
        <dbReference type="SAM" id="MobiDB-lite"/>
    </source>
</evidence>
<dbReference type="InterPro" id="IPR032710">
    <property type="entry name" value="NTF2-like_dom_sf"/>
</dbReference>